<reference evidence="2 4" key="2">
    <citation type="submission" date="2016-06" db="EMBL/GenBank/DDBJ databases">
        <authorList>
            <person name="Kjaerup R.B."/>
            <person name="Dalgaard T.S."/>
            <person name="Juul-Madsen H.R."/>
        </authorList>
    </citation>
    <scope>NUCLEOTIDE SEQUENCE [LARGE SCALE GENOMIC DNA]</scope>
    <source>
        <strain evidence="2">GCSL-Mp20</strain>
        <strain evidence="3 4">GCSL-Mp3</strain>
    </source>
</reference>
<dbReference type="RefSeq" id="WP_067405720.1">
    <property type="nucleotide sequence ID" value="NZ_CBCPID010000012.1"/>
</dbReference>
<comment type="caution">
    <text evidence="2">The sequence shown here is derived from an EMBL/GenBank/DDBJ whole genome shotgun (WGS) entry which is preliminary data.</text>
</comment>
<dbReference type="InterPro" id="IPR004316">
    <property type="entry name" value="SWEET_rpt"/>
</dbReference>
<reference evidence="5" key="1">
    <citation type="submission" date="2016-06" db="EMBL/GenBank/DDBJ databases">
        <authorList>
            <person name="Butler K."/>
        </authorList>
    </citation>
    <scope>NUCLEOTIDE SEQUENCE [LARGE SCALE GENOMIC DNA]</scope>
    <source>
        <strain evidence="5">GCSL-Mp20</strain>
    </source>
</reference>
<evidence type="ECO:0000313" key="4">
    <source>
        <dbReference type="Proteomes" id="UP000092247"/>
    </source>
</evidence>
<sequence length="92" mass="10016">MSDSESKPNGHSRFIRYLGWIATFTAFCMYVSYIPQIIDNLDGHKTSPLQPLAAAFNCTLWVIYGIKVKDLPVAIANAPGVLFGLVAALTAL</sequence>
<dbReference type="STRING" id="368603.AYY16_13555"/>
<keyword evidence="1" id="KW-0472">Membrane</keyword>
<dbReference type="AlphaFoldDB" id="A0A1B8H222"/>
<name>A0A1B8H222_9GAMM</name>
<dbReference type="Gene3D" id="1.20.1280.290">
    <property type="match status" value="1"/>
</dbReference>
<proteinExistence type="predicted"/>
<accession>A0A1B8H222</accession>
<evidence type="ECO:0000313" key="5">
    <source>
        <dbReference type="Proteomes" id="UP000092377"/>
    </source>
</evidence>
<dbReference type="GO" id="GO:0016020">
    <property type="term" value="C:membrane"/>
    <property type="evidence" value="ECO:0007669"/>
    <property type="project" value="InterPro"/>
</dbReference>
<keyword evidence="1" id="KW-0812">Transmembrane</keyword>
<feature type="transmembrane region" description="Helical" evidence="1">
    <location>
        <begin position="17"/>
        <end position="37"/>
    </location>
</feature>
<dbReference type="OrthoDB" id="9794653at2"/>
<protein>
    <recommendedName>
        <fullName evidence="6">Sugar efflux transporter for intercellular exchange</fullName>
    </recommendedName>
</protein>
<feature type="transmembrane region" description="Helical" evidence="1">
    <location>
        <begin position="49"/>
        <end position="66"/>
    </location>
</feature>
<evidence type="ECO:0008006" key="6">
    <source>
        <dbReference type="Google" id="ProtNLM"/>
    </source>
</evidence>
<dbReference type="Proteomes" id="UP000092377">
    <property type="component" value="Unassembled WGS sequence"/>
</dbReference>
<dbReference type="EMBL" id="LZEY01000059">
    <property type="protein sequence ID" value="OBU03127.1"/>
    <property type="molecule type" value="Genomic_DNA"/>
</dbReference>
<dbReference type="Proteomes" id="UP000092247">
    <property type="component" value="Unassembled WGS sequence"/>
</dbReference>
<dbReference type="EMBL" id="LZEX01000043">
    <property type="protein sequence ID" value="OBU03471.1"/>
    <property type="molecule type" value="Genomic_DNA"/>
</dbReference>
<organism evidence="2 5">
    <name type="scientific">Morganella psychrotolerans</name>
    <dbReference type="NCBI Taxonomy" id="368603"/>
    <lineage>
        <taxon>Bacteria</taxon>
        <taxon>Pseudomonadati</taxon>
        <taxon>Pseudomonadota</taxon>
        <taxon>Gammaproteobacteria</taxon>
        <taxon>Enterobacterales</taxon>
        <taxon>Morganellaceae</taxon>
        <taxon>Morganella</taxon>
    </lineage>
</organism>
<gene>
    <name evidence="3" type="ORF">AYY17_10905</name>
    <name evidence="2" type="ORF">AYY18_10700</name>
</gene>
<feature type="transmembrane region" description="Helical" evidence="1">
    <location>
        <begin position="73"/>
        <end position="91"/>
    </location>
</feature>
<dbReference type="Pfam" id="PF03083">
    <property type="entry name" value="MtN3_slv"/>
    <property type="match status" value="1"/>
</dbReference>
<keyword evidence="5" id="KW-1185">Reference proteome</keyword>
<evidence type="ECO:0000313" key="2">
    <source>
        <dbReference type="EMBL" id="OBU03127.1"/>
    </source>
</evidence>
<evidence type="ECO:0000256" key="1">
    <source>
        <dbReference type="SAM" id="Phobius"/>
    </source>
</evidence>
<keyword evidence="1" id="KW-1133">Transmembrane helix</keyword>
<evidence type="ECO:0000313" key="3">
    <source>
        <dbReference type="EMBL" id="OBU03471.1"/>
    </source>
</evidence>